<dbReference type="OrthoDB" id="1938551at2759"/>
<proteinExistence type="predicted"/>
<keyword evidence="1" id="KW-0472">Membrane</keyword>
<feature type="transmembrane region" description="Helical" evidence="1">
    <location>
        <begin position="12"/>
        <end position="35"/>
    </location>
</feature>
<sequence>MCERLPSTFDHVYANPILLICAYLLSSTFGLQTVCKKEGVKYQTRILNSWKWMLRKRTGDNNTKVFHQIANGKQRRSFIDSLSINGVPLKNLNELKSHFFDYFQEIYKEDWYNRSLLSSSLMVDSLNDVDRRIIEEKFSEEEIWEAVKAYGGNKAPGPDGFNFLSIRKSWKFMKKEFLNFIHEFADKARLVKGLNSTFMTLVPKKENPSNPSEFRTISLIGYAYEMLDKILSYRLH</sequence>
<evidence type="ECO:0000256" key="1">
    <source>
        <dbReference type="SAM" id="Phobius"/>
    </source>
</evidence>
<keyword evidence="1" id="KW-1133">Transmembrane helix</keyword>
<accession>A0A5J5AXX6</accession>
<evidence type="ECO:0008006" key="4">
    <source>
        <dbReference type="Google" id="ProtNLM"/>
    </source>
</evidence>
<dbReference type="InterPro" id="IPR052343">
    <property type="entry name" value="Retrotransposon-Effector_Assoc"/>
</dbReference>
<organism evidence="2 3">
    <name type="scientific">Nyssa sinensis</name>
    <dbReference type="NCBI Taxonomy" id="561372"/>
    <lineage>
        <taxon>Eukaryota</taxon>
        <taxon>Viridiplantae</taxon>
        <taxon>Streptophyta</taxon>
        <taxon>Embryophyta</taxon>
        <taxon>Tracheophyta</taxon>
        <taxon>Spermatophyta</taxon>
        <taxon>Magnoliopsida</taxon>
        <taxon>eudicotyledons</taxon>
        <taxon>Gunneridae</taxon>
        <taxon>Pentapetalae</taxon>
        <taxon>asterids</taxon>
        <taxon>Cornales</taxon>
        <taxon>Nyssaceae</taxon>
        <taxon>Nyssa</taxon>
    </lineage>
</organism>
<evidence type="ECO:0000313" key="3">
    <source>
        <dbReference type="Proteomes" id="UP000325577"/>
    </source>
</evidence>
<dbReference type="AlphaFoldDB" id="A0A5J5AXX6"/>
<dbReference type="EMBL" id="CM018040">
    <property type="protein sequence ID" value="KAA8535264.1"/>
    <property type="molecule type" value="Genomic_DNA"/>
</dbReference>
<name>A0A5J5AXX6_9ASTE</name>
<keyword evidence="3" id="KW-1185">Reference proteome</keyword>
<protein>
    <recommendedName>
        <fullName evidence="4">Reverse transcriptase domain-containing protein</fullName>
    </recommendedName>
</protein>
<gene>
    <name evidence="2" type="ORF">F0562_030267</name>
</gene>
<dbReference type="PANTHER" id="PTHR46890">
    <property type="entry name" value="NON-LTR RETROLELEMENT REVERSE TRANSCRIPTASE-LIKE PROTEIN-RELATED"/>
    <property type="match status" value="1"/>
</dbReference>
<dbReference type="Proteomes" id="UP000325577">
    <property type="component" value="Linkage Group LG17"/>
</dbReference>
<keyword evidence="1" id="KW-0812">Transmembrane</keyword>
<reference evidence="2 3" key="1">
    <citation type="submission" date="2019-09" db="EMBL/GenBank/DDBJ databases">
        <title>A chromosome-level genome assembly of the Chinese tupelo Nyssa sinensis.</title>
        <authorList>
            <person name="Yang X."/>
            <person name="Kang M."/>
            <person name="Yang Y."/>
            <person name="Xiong H."/>
            <person name="Wang M."/>
            <person name="Zhang Z."/>
            <person name="Wang Z."/>
            <person name="Wu H."/>
            <person name="Ma T."/>
            <person name="Liu J."/>
            <person name="Xi Z."/>
        </authorList>
    </citation>
    <scope>NUCLEOTIDE SEQUENCE [LARGE SCALE GENOMIC DNA]</scope>
    <source>
        <strain evidence="2">J267</strain>
        <tissue evidence="2">Leaf</tissue>
    </source>
</reference>
<dbReference type="PANTHER" id="PTHR46890:SF50">
    <property type="entry name" value="RNA-DIRECTED DNA POLYMERASE, EUKARYOTA, REVERSE TRANSCRIPTASE ZINC-BINDING DOMAIN PROTEIN-RELATED"/>
    <property type="match status" value="1"/>
</dbReference>
<evidence type="ECO:0000313" key="2">
    <source>
        <dbReference type="EMBL" id="KAA8535264.1"/>
    </source>
</evidence>